<protein>
    <recommendedName>
        <fullName evidence="4">Peptidase A1 domain-containing protein</fullName>
    </recommendedName>
</protein>
<dbReference type="AlphaFoldDB" id="A0A9P4HF29"/>
<evidence type="ECO:0000313" key="3">
    <source>
        <dbReference type="Proteomes" id="UP000799777"/>
    </source>
</evidence>
<dbReference type="Gene3D" id="2.40.70.10">
    <property type="entry name" value="Acid Proteases"/>
    <property type="match status" value="1"/>
</dbReference>
<reference evidence="2" key="1">
    <citation type="journal article" date="2020" name="Stud. Mycol.">
        <title>101 Dothideomycetes genomes: a test case for predicting lifestyles and emergence of pathogens.</title>
        <authorList>
            <person name="Haridas S."/>
            <person name="Albert R."/>
            <person name="Binder M."/>
            <person name="Bloem J."/>
            <person name="Labutti K."/>
            <person name="Salamov A."/>
            <person name="Andreopoulos B."/>
            <person name="Baker S."/>
            <person name="Barry K."/>
            <person name="Bills G."/>
            <person name="Bluhm B."/>
            <person name="Cannon C."/>
            <person name="Castanera R."/>
            <person name="Culley D."/>
            <person name="Daum C."/>
            <person name="Ezra D."/>
            <person name="Gonzalez J."/>
            <person name="Henrissat B."/>
            <person name="Kuo A."/>
            <person name="Liang C."/>
            <person name="Lipzen A."/>
            <person name="Lutzoni F."/>
            <person name="Magnuson J."/>
            <person name="Mondo S."/>
            <person name="Nolan M."/>
            <person name="Ohm R."/>
            <person name="Pangilinan J."/>
            <person name="Park H.-J."/>
            <person name="Ramirez L."/>
            <person name="Alfaro M."/>
            <person name="Sun H."/>
            <person name="Tritt A."/>
            <person name="Yoshinaga Y."/>
            <person name="Zwiers L.-H."/>
            <person name="Turgeon B."/>
            <person name="Goodwin S."/>
            <person name="Spatafora J."/>
            <person name="Crous P."/>
            <person name="Grigoriev I."/>
        </authorList>
    </citation>
    <scope>NUCLEOTIDE SEQUENCE</scope>
    <source>
        <strain evidence="2">CBS 110217</strain>
    </source>
</reference>
<sequence>MNSLIILVALPLLGRAAFSDRQQKPFVDTRTDVVLPLILDDKLHYSFQPVSEVSTAASLEALQTVHSFASVEAIQTVTIDVPLDSSISGTVAFSQSRAQYETWFDEASFFTWSPKHARDSNIPLGDIGIRKGGMKSLPFCCKQLVLQLNKTSRSTAELDIFPDLVFGLDIGDSDEDQEEEPRDEIVVAPEQYVLKREADTCDLSVRSLDERTHGSGIASLGCAAIRGRKLVLDWGKSRLGFGR</sequence>
<evidence type="ECO:0008006" key="4">
    <source>
        <dbReference type="Google" id="ProtNLM"/>
    </source>
</evidence>
<feature type="chain" id="PRO_5040396398" description="Peptidase A1 domain-containing protein" evidence="1">
    <location>
        <begin position="17"/>
        <end position="243"/>
    </location>
</feature>
<feature type="signal peptide" evidence="1">
    <location>
        <begin position="1"/>
        <end position="16"/>
    </location>
</feature>
<keyword evidence="3" id="KW-1185">Reference proteome</keyword>
<dbReference type="EMBL" id="ML978166">
    <property type="protein sequence ID" value="KAF2033413.1"/>
    <property type="molecule type" value="Genomic_DNA"/>
</dbReference>
<comment type="caution">
    <text evidence="2">The sequence shown here is derived from an EMBL/GenBank/DDBJ whole genome shotgun (WGS) entry which is preliminary data.</text>
</comment>
<dbReference type="OrthoDB" id="3747338at2759"/>
<proteinExistence type="predicted"/>
<dbReference type="SUPFAM" id="SSF50630">
    <property type="entry name" value="Acid proteases"/>
    <property type="match status" value="1"/>
</dbReference>
<dbReference type="Proteomes" id="UP000799777">
    <property type="component" value="Unassembled WGS sequence"/>
</dbReference>
<organism evidence="2 3">
    <name type="scientific">Setomelanomma holmii</name>
    <dbReference type="NCBI Taxonomy" id="210430"/>
    <lineage>
        <taxon>Eukaryota</taxon>
        <taxon>Fungi</taxon>
        <taxon>Dikarya</taxon>
        <taxon>Ascomycota</taxon>
        <taxon>Pezizomycotina</taxon>
        <taxon>Dothideomycetes</taxon>
        <taxon>Pleosporomycetidae</taxon>
        <taxon>Pleosporales</taxon>
        <taxon>Pleosporineae</taxon>
        <taxon>Phaeosphaeriaceae</taxon>
        <taxon>Setomelanomma</taxon>
    </lineage>
</organism>
<gene>
    <name evidence="2" type="ORF">EK21DRAFT_108880</name>
</gene>
<evidence type="ECO:0000256" key="1">
    <source>
        <dbReference type="SAM" id="SignalP"/>
    </source>
</evidence>
<keyword evidence="1" id="KW-0732">Signal</keyword>
<accession>A0A9P4HF29</accession>
<evidence type="ECO:0000313" key="2">
    <source>
        <dbReference type="EMBL" id="KAF2033413.1"/>
    </source>
</evidence>
<name>A0A9P4HF29_9PLEO</name>
<dbReference type="InterPro" id="IPR021109">
    <property type="entry name" value="Peptidase_aspartic_dom_sf"/>
</dbReference>